<reference evidence="1 2" key="1">
    <citation type="journal article" date="2014" name="Genome Announc.">
        <title>Draft Genome Sequences of Marine Flavobacterium Nonlabens Strains NR17, NR24, NR27, NR32, NR33, and Ara13.</title>
        <authorList>
            <person name="Nakanishi M."/>
            <person name="Meirelles P."/>
            <person name="Suzuki R."/>
            <person name="Takatani N."/>
            <person name="Mino S."/>
            <person name="Suda W."/>
            <person name="Oshima K."/>
            <person name="Hattori M."/>
            <person name="Ohkuma M."/>
            <person name="Hosokawa M."/>
            <person name="Miyashita K."/>
            <person name="Thompson F.L."/>
            <person name="Niwa A."/>
            <person name="Sawabe T."/>
            <person name="Sawabe T."/>
        </authorList>
    </citation>
    <scope>NUCLEOTIDE SEQUENCE [LARGE SCALE GENOMIC DNA]</scope>
    <source>
        <strain evidence="2">JCM19314</strain>
    </source>
</reference>
<name>A0A090QEH3_NONUL</name>
<comment type="caution">
    <text evidence="1">The sequence shown here is derived from an EMBL/GenBank/DDBJ whole genome shotgun (WGS) entry which is preliminary data.</text>
</comment>
<dbReference type="AlphaFoldDB" id="A0A090QEH3"/>
<organism evidence="1 2">
    <name type="scientific">Nonlabens ulvanivorans</name>
    <name type="common">Persicivirga ulvanivorans</name>
    <dbReference type="NCBI Taxonomy" id="906888"/>
    <lineage>
        <taxon>Bacteria</taxon>
        <taxon>Pseudomonadati</taxon>
        <taxon>Bacteroidota</taxon>
        <taxon>Flavobacteriia</taxon>
        <taxon>Flavobacteriales</taxon>
        <taxon>Flavobacteriaceae</taxon>
        <taxon>Nonlabens</taxon>
    </lineage>
</organism>
<sequence>MSVSCGDGYYACCNSDWLTTAKCIKNGAKPSTSLIGPVQG</sequence>
<dbReference type="EMBL" id="BBMM01000011">
    <property type="protein sequence ID" value="GAL01475.1"/>
    <property type="molecule type" value="Genomic_DNA"/>
</dbReference>
<proteinExistence type="predicted"/>
<dbReference type="Proteomes" id="UP000029226">
    <property type="component" value="Unassembled WGS sequence"/>
</dbReference>
<protein>
    <submittedName>
        <fullName evidence="1">Uncharacterized protein</fullName>
    </submittedName>
</protein>
<evidence type="ECO:0000313" key="2">
    <source>
        <dbReference type="Proteomes" id="UP000029226"/>
    </source>
</evidence>
<evidence type="ECO:0000313" key="1">
    <source>
        <dbReference type="EMBL" id="GAL01475.1"/>
    </source>
</evidence>
<accession>A0A090QEH3</accession>
<gene>
    <name evidence="1" type="ORF">JCM19314_1258</name>
</gene>